<feature type="domain" description="DUF3447" evidence="1">
    <location>
        <begin position="160"/>
        <end position="218"/>
    </location>
</feature>
<dbReference type="SUPFAM" id="SSF48403">
    <property type="entry name" value="Ankyrin repeat"/>
    <property type="match status" value="1"/>
</dbReference>
<dbReference type="Pfam" id="PF11929">
    <property type="entry name" value="DUF3447"/>
    <property type="match status" value="1"/>
</dbReference>
<dbReference type="EMBL" id="DS113419">
    <property type="protein sequence ID" value="EAY06604.1"/>
    <property type="molecule type" value="Genomic_DNA"/>
</dbReference>
<dbReference type="Proteomes" id="UP000001542">
    <property type="component" value="Unassembled WGS sequence"/>
</dbReference>
<organism evidence="2 3">
    <name type="scientific">Trichomonas vaginalis (strain ATCC PRA-98 / G3)</name>
    <dbReference type="NCBI Taxonomy" id="412133"/>
    <lineage>
        <taxon>Eukaryota</taxon>
        <taxon>Metamonada</taxon>
        <taxon>Parabasalia</taxon>
        <taxon>Trichomonadida</taxon>
        <taxon>Trichomonadidae</taxon>
        <taxon>Trichomonas</taxon>
    </lineage>
</organism>
<name>A2EL51_TRIV3</name>
<dbReference type="VEuPathDB" id="TrichDB:TVAG_244440"/>
<gene>
    <name evidence="2" type="ORF">TVAG_055980</name>
</gene>
<keyword evidence="3" id="KW-1185">Reference proteome</keyword>
<dbReference type="PANTHER" id="PTHR24182">
    <property type="entry name" value="ANKYRIN REPEAT AND SOCS BOX CONTAINING 4"/>
    <property type="match status" value="1"/>
</dbReference>
<dbReference type="AlphaFoldDB" id="A2EL51"/>
<dbReference type="KEGG" id="tva:4764483"/>
<dbReference type="InParanoid" id="A2EL51"/>
<sequence length="261" mass="30791">MSSDYSKQYEDFIGALEKLFHIKSNEPIEDMCNIITNTLISKYQLSIKHLAKLIREAIRYNYASGANYFKILKHIGADFLFADLEFEKEDSIQYIVMHDQIDKFKEYSVQHSILGDKKFLKITNFDIDSFFEDVDVELTLIEACAYFGSVNIFYFLISNYNIKITGNCLSYAVIGGNQDIINECMKENKMGIDCLRSIIRTHNHKLFEYVLDRSLYRFSDLYGKYWYLPKENNLMNDKKYKSIYEDIITYQNLNAVFILFK</sequence>
<evidence type="ECO:0000313" key="3">
    <source>
        <dbReference type="Proteomes" id="UP000001542"/>
    </source>
</evidence>
<dbReference type="RefSeq" id="XP_001318827.1">
    <property type="nucleotide sequence ID" value="XM_001318792.1"/>
</dbReference>
<evidence type="ECO:0000259" key="1">
    <source>
        <dbReference type="Pfam" id="PF11929"/>
    </source>
</evidence>
<proteinExistence type="predicted"/>
<dbReference type="InterPro" id="IPR020683">
    <property type="entry name" value="DUF3447"/>
</dbReference>
<accession>A2EL51</accession>
<dbReference type="InterPro" id="IPR036770">
    <property type="entry name" value="Ankyrin_rpt-contain_sf"/>
</dbReference>
<protein>
    <recommendedName>
        <fullName evidence="1">DUF3447 domain-containing protein</fullName>
    </recommendedName>
</protein>
<reference evidence="2" key="1">
    <citation type="submission" date="2006-10" db="EMBL/GenBank/DDBJ databases">
        <authorList>
            <person name="Amadeo P."/>
            <person name="Zhao Q."/>
            <person name="Wortman J."/>
            <person name="Fraser-Liggett C."/>
            <person name="Carlton J."/>
        </authorList>
    </citation>
    <scope>NUCLEOTIDE SEQUENCE</scope>
    <source>
        <strain evidence="2">G3</strain>
    </source>
</reference>
<dbReference type="PANTHER" id="PTHR24182:SF13">
    <property type="entry name" value="LD18443P"/>
    <property type="match status" value="1"/>
</dbReference>
<evidence type="ECO:0000313" key="2">
    <source>
        <dbReference type="EMBL" id="EAY06604.1"/>
    </source>
</evidence>
<reference evidence="2" key="2">
    <citation type="journal article" date="2007" name="Science">
        <title>Draft genome sequence of the sexually transmitted pathogen Trichomonas vaginalis.</title>
        <authorList>
            <person name="Carlton J.M."/>
            <person name="Hirt R.P."/>
            <person name="Silva J.C."/>
            <person name="Delcher A.L."/>
            <person name="Schatz M."/>
            <person name="Zhao Q."/>
            <person name="Wortman J.R."/>
            <person name="Bidwell S.L."/>
            <person name="Alsmark U.C.M."/>
            <person name="Besteiro S."/>
            <person name="Sicheritz-Ponten T."/>
            <person name="Noel C.J."/>
            <person name="Dacks J.B."/>
            <person name="Foster P.G."/>
            <person name="Simillion C."/>
            <person name="Van de Peer Y."/>
            <person name="Miranda-Saavedra D."/>
            <person name="Barton G.J."/>
            <person name="Westrop G.D."/>
            <person name="Mueller S."/>
            <person name="Dessi D."/>
            <person name="Fiori P.L."/>
            <person name="Ren Q."/>
            <person name="Paulsen I."/>
            <person name="Zhang H."/>
            <person name="Bastida-Corcuera F.D."/>
            <person name="Simoes-Barbosa A."/>
            <person name="Brown M.T."/>
            <person name="Hayes R.D."/>
            <person name="Mukherjee M."/>
            <person name="Okumura C.Y."/>
            <person name="Schneider R."/>
            <person name="Smith A.J."/>
            <person name="Vanacova S."/>
            <person name="Villalvazo M."/>
            <person name="Haas B.J."/>
            <person name="Pertea M."/>
            <person name="Feldblyum T.V."/>
            <person name="Utterback T.R."/>
            <person name="Shu C.L."/>
            <person name="Osoegawa K."/>
            <person name="de Jong P.J."/>
            <person name="Hrdy I."/>
            <person name="Horvathova L."/>
            <person name="Zubacova Z."/>
            <person name="Dolezal P."/>
            <person name="Malik S.B."/>
            <person name="Logsdon J.M. Jr."/>
            <person name="Henze K."/>
            <person name="Gupta A."/>
            <person name="Wang C.C."/>
            <person name="Dunne R.L."/>
            <person name="Upcroft J.A."/>
            <person name="Upcroft P."/>
            <person name="White O."/>
            <person name="Salzberg S.L."/>
            <person name="Tang P."/>
            <person name="Chiu C.-H."/>
            <person name="Lee Y.-S."/>
            <person name="Embley T.M."/>
            <person name="Coombs G.H."/>
            <person name="Mottram J.C."/>
            <person name="Tachezy J."/>
            <person name="Fraser-Liggett C.M."/>
            <person name="Johnson P.J."/>
        </authorList>
    </citation>
    <scope>NUCLEOTIDE SEQUENCE [LARGE SCALE GENOMIC DNA]</scope>
    <source>
        <strain evidence="2">G3</strain>
    </source>
</reference>
<dbReference type="VEuPathDB" id="TrichDB:TVAGG3_0217200"/>